<sequence length="88" mass="9993">MANTKLDRIERDIEKTRAKILEYQKRLKDLEAQKIEEENAQIVQMVKAVHLDGAQLAAFLSAYASGEIALPQPDADYTDEQEETEDEA</sequence>
<dbReference type="Pfam" id="PF14193">
    <property type="entry name" value="DUF4315"/>
    <property type="match status" value="1"/>
</dbReference>
<dbReference type="GeneID" id="98061982"/>
<feature type="coiled-coil region" evidence="1">
    <location>
        <begin position="6"/>
        <end position="40"/>
    </location>
</feature>
<dbReference type="AlphaFoldDB" id="A0A096B599"/>
<protein>
    <recommendedName>
        <fullName evidence="4">Conjugal transfer protein</fullName>
    </recommendedName>
</protein>
<dbReference type="InterPro" id="IPR025464">
    <property type="entry name" value="DUF4315"/>
</dbReference>
<dbReference type="Proteomes" id="UP000029585">
    <property type="component" value="Unassembled WGS sequence"/>
</dbReference>
<dbReference type="RefSeq" id="WP_003508256.1">
    <property type="nucleotide sequence ID" value="NZ_KN174165.1"/>
</dbReference>
<reference evidence="2 3" key="1">
    <citation type="submission" date="2011-08" db="EMBL/GenBank/DDBJ databases">
        <title>The Genome Sequence of Clostridium orbiscindens 1_3_50AFAA.</title>
        <authorList>
            <consortium name="The Broad Institute Genome Sequencing Platform"/>
            <person name="Earl A."/>
            <person name="Ward D."/>
            <person name="Feldgarden M."/>
            <person name="Gevers D."/>
            <person name="Daigneault M."/>
            <person name="Strauss J."/>
            <person name="Allen-Vercoe E."/>
            <person name="Young S.K."/>
            <person name="Zeng Q."/>
            <person name="Gargeya S."/>
            <person name="Fitzgerald M."/>
            <person name="Haas B."/>
            <person name="Abouelleil A."/>
            <person name="Alvarado L."/>
            <person name="Arachchi H.M."/>
            <person name="Berlin A."/>
            <person name="Brown A."/>
            <person name="Chapman S.B."/>
            <person name="Chen Z."/>
            <person name="Dunbar C."/>
            <person name="Freedman E."/>
            <person name="Gearin G."/>
            <person name="Gellesch M."/>
            <person name="Goldberg J."/>
            <person name="Griggs A."/>
            <person name="Gujja S."/>
            <person name="Heiman D."/>
            <person name="Howarth C."/>
            <person name="Larson L."/>
            <person name="Lui A."/>
            <person name="MacDonald P.J.P."/>
            <person name="Montmayeur A."/>
            <person name="Murphy C."/>
            <person name="Neiman D."/>
            <person name="Pearson M."/>
            <person name="Priest M."/>
            <person name="Roberts A."/>
            <person name="Saif S."/>
            <person name="Shea T."/>
            <person name="Shenoy N."/>
            <person name="Sisk P."/>
            <person name="Stolte C."/>
            <person name="Sykes S."/>
            <person name="Wortman J."/>
            <person name="Nusbaum C."/>
            <person name="Birren B."/>
        </authorList>
    </citation>
    <scope>NUCLEOTIDE SEQUENCE [LARGE SCALE GENOMIC DNA]</scope>
    <source>
        <strain evidence="2 3">1_3_50AFAA</strain>
    </source>
</reference>
<evidence type="ECO:0000256" key="1">
    <source>
        <dbReference type="SAM" id="Coils"/>
    </source>
</evidence>
<accession>A0A096B599</accession>
<keyword evidence="3" id="KW-1185">Reference proteome</keyword>
<gene>
    <name evidence="2" type="ORF">HMPREF9460_03109</name>
</gene>
<organism evidence="2 3">
    <name type="scientific">Flavonifractor plautii 1_3_50AFAA</name>
    <dbReference type="NCBI Taxonomy" id="742738"/>
    <lineage>
        <taxon>Bacteria</taxon>
        <taxon>Bacillati</taxon>
        <taxon>Bacillota</taxon>
        <taxon>Clostridia</taxon>
        <taxon>Eubacteriales</taxon>
        <taxon>Oscillospiraceae</taxon>
        <taxon>Flavonifractor</taxon>
    </lineage>
</organism>
<name>A0A096B599_FLAPL</name>
<proteinExistence type="predicted"/>
<dbReference type="PATRIC" id="fig|742738.3.peg.3198"/>
<keyword evidence="1" id="KW-0175">Coiled coil</keyword>
<dbReference type="EMBL" id="ADLO01000094">
    <property type="protein sequence ID" value="KGF54136.1"/>
    <property type="molecule type" value="Genomic_DNA"/>
</dbReference>
<evidence type="ECO:0000313" key="2">
    <source>
        <dbReference type="EMBL" id="KGF54136.1"/>
    </source>
</evidence>
<dbReference type="HOGENOM" id="CLU_184290_0_0_9"/>
<comment type="caution">
    <text evidence="2">The sequence shown here is derived from an EMBL/GenBank/DDBJ whole genome shotgun (WGS) entry which is preliminary data.</text>
</comment>
<evidence type="ECO:0008006" key="4">
    <source>
        <dbReference type="Google" id="ProtNLM"/>
    </source>
</evidence>
<dbReference type="eggNOG" id="ENOG50314Y6">
    <property type="taxonomic scope" value="Bacteria"/>
</dbReference>
<evidence type="ECO:0000313" key="3">
    <source>
        <dbReference type="Proteomes" id="UP000029585"/>
    </source>
</evidence>